<dbReference type="InterPro" id="IPR051866">
    <property type="entry name" value="Intracell_Sig-Traffick_Protein"/>
</dbReference>
<feature type="region of interest" description="Disordered" evidence="1">
    <location>
        <begin position="611"/>
        <end position="641"/>
    </location>
</feature>
<dbReference type="InterPro" id="IPR036871">
    <property type="entry name" value="PX_dom_sf"/>
</dbReference>
<dbReference type="SMART" id="SM00312">
    <property type="entry name" value="PX"/>
    <property type="match status" value="1"/>
</dbReference>
<feature type="compositionally biased region" description="Low complexity" evidence="1">
    <location>
        <begin position="629"/>
        <end position="641"/>
    </location>
</feature>
<evidence type="ECO:0000256" key="1">
    <source>
        <dbReference type="SAM" id="MobiDB-lite"/>
    </source>
</evidence>
<dbReference type="InterPro" id="IPR000719">
    <property type="entry name" value="Prot_kinase_dom"/>
</dbReference>
<dbReference type="SMART" id="SM00745">
    <property type="entry name" value="MIT"/>
    <property type="match status" value="1"/>
</dbReference>
<feature type="region of interest" description="Disordered" evidence="1">
    <location>
        <begin position="140"/>
        <end position="245"/>
    </location>
</feature>
<evidence type="ECO:0000313" key="5">
    <source>
        <dbReference type="Proteomes" id="UP000593567"/>
    </source>
</evidence>
<accession>A0A7J7JIC5</accession>
<dbReference type="GO" id="GO:0004672">
    <property type="term" value="F:protein kinase activity"/>
    <property type="evidence" value="ECO:0007669"/>
    <property type="project" value="InterPro"/>
</dbReference>
<feature type="compositionally biased region" description="Low complexity" evidence="1">
    <location>
        <begin position="197"/>
        <end position="208"/>
    </location>
</feature>
<dbReference type="Gene3D" id="1.10.510.10">
    <property type="entry name" value="Transferase(Phosphotransferase) domain 1"/>
    <property type="match status" value="3"/>
</dbReference>
<dbReference type="GO" id="GO:0035091">
    <property type="term" value="F:phosphatidylinositol binding"/>
    <property type="evidence" value="ECO:0007669"/>
    <property type="project" value="InterPro"/>
</dbReference>
<dbReference type="InterPro" id="IPR007330">
    <property type="entry name" value="MIT_dom"/>
</dbReference>
<dbReference type="Gene3D" id="3.30.1520.10">
    <property type="entry name" value="Phox-like domain"/>
    <property type="match status" value="1"/>
</dbReference>
<dbReference type="PANTHER" id="PTHR15508:SF8">
    <property type="entry name" value="LD24550P"/>
    <property type="match status" value="1"/>
</dbReference>
<dbReference type="SUPFAM" id="SSF116846">
    <property type="entry name" value="MIT domain"/>
    <property type="match status" value="1"/>
</dbReference>
<dbReference type="Gene3D" id="3.30.200.20">
    <property type="entry name" value="Phosphorylase Kinase, domain 1"/>
    <property type="match status" value="1"/>
</dbReference>
<dbReference type="OrthoDB" id="1278353at2759"/>
<dbReference type="SMART" id="SM00220">
    <property type="entry name" value="S_TKc"/>
    <property type="match status" value="1"/>
</dbReference>
<sequence length="1013" mass="112793">MAGSTRKDPWIRWFDVTNPQKHSGGYTVYKVTSKVFPVHSPEITTETIVWKRYKDFNKLHKTLSVLHQNLHRPGVFPGFPKPRLFGRFDDDIIEERRLAALALLNFVSSQAHLFNSLAVQEFFEASEKWDCEKETHGQNILHPVGVVTSTDSNNQGADRRATPEVDTTGALSEGQQVLASSLPDSDTGTVPVDTEPHLSSPVVSHSLSGTWAHRQTEHSDSDVSDKDGVETTSQTPDVDQTQHPSTCDIVGEFDPCTNTVDSWNHGEVSNSQLLSQVVEVDSVVESADPVEFTAPDMSDADLVPPSDTLGEYIESKDDYLYKAVKQISRARKEEKAAHYQIAFDYYKRAVSLLLTGVQGDGDEGRRSVVKRKTAEYLVYAEKLHHRYLDSSGTDGSRWRQLQVPRPVARLRTGLSELSSYKVLGLVGKNMLVLDKSTEETFVIKVLQKNSDVGELSHAKQIIPTKCSRMVKLVKYFETECTIYLLLEYARGMTLWQYIHNYLHSSSQELSPYPLLAYGADNVYSGKKYPSVTDPTPAVDCMTTGTTNHISSNVNVKAHSEECLPALLGFETSSTGNQHSDLQDHHTCADVHAEPGQAEDVFADTISNQPSQKVLSDESLSSSTRRMSLKRSNSSLSRSVSVERTSDIVSSSRHRNLSAAFDDLELSSPQSPTKPHLPENCVQKWAAELLMAIDELHQCGLILHDLRPHNILLSSQGQITLTYFCRWPGVHQELSSKSKENFHVAPEGTLPGALCFASDYWSFGVILYELLTGYSLCDAHPEGITSHTILRSPDHLSQEAEHLLKQLLRCNSNERLGGGVAGIEEIKAHPFFSKRTSDTVSSSRHRNLSAAFDDLELSSPQSPTNPHLPENCVQKWAAELLMAIDELHQCGLILHDLRPHNILLSSQGQITLTYFCRWPGVHQELSSKSKENFHVAPEGTLPGALCFVSDYWSLGVILYELLTGYSLCDAYPEGIISHTFLRSPDHPSQESEYLLKQVSIVYSIICTCILHVKV</sequence>
<dbReference type="SUPFAM" id="SSF64268">
    <property type="entry name" value="PX domain"/>
    <property type="match status" value="1"/>
</dbReference>
<evidence type="ECO:0000313" key="4">
    <source>
        <dbReference type="EMBL" id="KAF6025374.1"/>
    </source>
</evidence>
<dbReference type="Pfam" id="PF00069">
    <property type="entry name" value="Pkinase"/>
    <property type="match status" value="2"/>
</dbReference>
<dbReference type="PROSITE" id="PS50195">
    <property type="entry name" value="PX"/>
    <property type="match status" value="1"/>
</dbReference>
<gene>
    <name evidence="4" type="ORF">EB796_016311</name>
</gene>
<feature type="compositionally biased region" description="Polar residues" evidence="1">
    <location>
        <begin position="147"/>
        <end position="156"/>
    </location>
</feature>
<dbReference type="Proteomes" id="UP000593567">
    <property type="component" value="Unassembled WGS sequence"/>
</dbReference>
<protein>
    <submittedName>
        <fullName evidence="4">RPS6KC1</fullName>
    </submittedName>
</protein>
<name>A0A7J7JIC5_BUGNE</name>
<dbReference type="GO" id="GO:0005524">
    <property type="term" value="F:ATP binding"/>
    <property type="evidence" value="ECO:0007669"/>
    <property type="project" value="InterPro"/>
</dbReference>
<dbReference type="InterPro" id="IPR011009">
    <property type="entry name" value="Kinase-like_dom_sf"/>
</dbReference>
<feature type="compositionally biased region" description="Polar residues" evidence="1">
    <location>
        <begin position="230"/>
        <end position="245"/>
    </location>
</feature>
<evidence type="ECO:0000259" key="2">
    <source>
        <dbReference type="PROSITE" id="PS50011"/>
    </source>
</evidence>
<reference evidence="4" key="1">
    <citation type="submission" date="2020-06" db="EMBL/GenBank/DDBJ databases">
        <title>Draft genome of Bugula neritina, a colonial animal packing powerful symbionts and potential medicines.</title>
        <authorList>
            <person name="Rayko M."/>
        </authorList>
    </citation>
    <scope>NUCLEOTIDE SEQUENCE [LARGE SCALE GENOMIC DNA]</scope>
    <source>
        <strain evidence="4">Kwan_BN1</strain>
    </source>
</reference>
<comment type="caution">
    <text evidence="4">The sequence shown here is derived from an EMBL/GenBank/DDBJ whole genome shotgun (WGS) entry which is preliminary data.</text>
</comment>
<feature type="compositionally biased region" description="Polar residues" evidence="1">
    <location>
        <begin position="611"/>
        <end position="623"/>
    </location>
</feature>
<dbReference type="PROSITE" id="PS50011">
    <property type="entry name" value="PROTEIN_KINASE_DOM"/>
    <property type="match status" value="1"/>
</dbReference>
<dbReference type="InterPro" id="IPR036181">
    <property type="entry name" value="MIT_dom_sf"/>
</dbReference>
<evidence type="ECO:0000259" key="3">
    <source>
        <dbReference type="PROSITE" id="PS50195"/>
    </source>
</evidence>
<proteinExistence type="predicted"/>
<dbReference type="EMBL" id="VXIV02002464">
    <property type="protein sequence ID" value="KAF6025374.1"/>
    <property type="molecule type" value="Genomic_DNA"/>
</dbReference>
<dbReference type="SUPFAM" id="SSF56112">
    <property type="entry name" value="Protein kinase-like (PK-like)"/>
    <property type="match status" value="2"/>
</dbReference>
<dbReference type="Gene3D" id="1.20.58.80">
    <property type="entry name" value="Phosphotransferase system, lactose/cellobiose-type IIA subunit"/>
    <property type="match status" value="1"/>
</dbReference>
<dbReference type="PANTHER" id="PTHR15508">
    <property type="entry name" value="RIBOSOMAL PROTEIN S6 KINASE"/>
    <property type="match status" value="1"/>
</dbReference>
<feature type="domain" description="PX" evidence="3">
    <location>
        <begin position="7"/>
        <end position="130"/>
    </location>
</feature>
<organism evidence="4 5">
    <name type="scientific">Bugula neritina</name>
    <name type="common">Brown bryozoan</name>
    <name type="synonym">Sertularia neritina</name>
    <dbReference type="NCBI Taxonomy" id="10212"/>
    <lineage>
        <taxon>Eukaryota</taxon>
        <taxon>Metazoa</taxon>
        <taxon>Spiralia</taxon>
        <taxon>Lophotrochozoa</taxon>
        <taxon>Bryozoa</taxon>
        <taxon>Gymnolaemata</taxon>
        <taxon>Cheilostomatida</taxon>
        <taxon>Flustrina</taxon>
        <taxon>Buguloidea</taxon>
        <taxon>Bugulidae</taxon>
        <taxon>Bugula</taxon>
    </lineage>
</organism>
<dbReference type="InterPro" id="IPR001683">
    <property type="entry name" value="PX_dom"/>
</dbReference>
<feature type="compositionally biased region" description="Polar residues" evidence="1">
    <location>
        <begin position="169"/>
        <end position="188"/>
    </location>
</feature>
<dbReference type="CDD" id="cd06881">
    <property type="entry name" value="PX_SNX15_like"/>
    <property type="match status" value="1"/>
</dbReference>
<dbReference type="AlphaFoldDB" id="A0A7J7JIC5"/>
<keyword evidence="5" id="KW-1185">Reference proteome</keyword>
<dbReference type="CDD" id="cd02677">
    <property type="entry name" value="MIT_SNX15"/>
    <property type="match status" value="1"/>
</dbReference>
<feature type="domain" description="Protein kinase" evidence="2">
    <location>
        <begin position="352"/>
        <end position="831"/>
    </location>
</feature>
<dbReference type="Pfam" id="PF00787">
    <property type="entry name" value="PX"/>
    <property type="match status" value="1"/>
</dbReference>
<dbReference type="Pfam" id="PF04212">
    <property type="entry name" value="MIT"/>
    <property type="match status" value="1"/>
</dbReference>
<feature type="compositionally biased region" description="Basic and acidic residues" evidence="1">
    <location>
        <begin position="214"/>
        <end position="229"/>
    </location>
</feature>